<evidence type="ECO:0000313" key="2">
    <source>
        <dbReference type="Proteomes" id="UP000186955"/>
    </source>
</evidence>
<accession>A0A1Q5THH3</accession>
<dbReference type="EMBL" id="MNBE01000655">
    <property type="protein sequence ID" value="OKO99683.1"/>
    <property type="molecule type" value="Genomic_DNA"/>
</dbReference>
<dbReference type="AlphaFoldDB" id="A0A1Q5THH3"/>
<dbReference type="Proteomes" id="UP000186955">
    <property type="component" value="Unassembled WGS sequence"/>
</dbReference>
<name>A0A1Q5THH3_9EURO</name>
<evidence type="ECO:0000313" key="1">
    <source>
        <dbReference type="EMBL" id="OKO99683.1"/>
    </source>
</evidence>
<sequence>MINLYKAGRRVVKIAGDIKAIHAGYQASSGIVNEVSSLRTLLFDQDGNASLLFIPAMLFPDERGHPMLPLNAFVGVARASHQALPSTKVSVLIYATLGASRVSFPSVAIPREGTMTGPQYRGLLLSIFNKQRDAAELPALTPKELAIGPIESLPSTILDERYPGVPLPTVKFTLRAAFPVICFVMPGLLLQQNFIVAPNLHGFTCCFRLPTLAEREGFGLTVDFCPLT</sequence>
<organism evidence="1 2">
    <name type="scientific">Penicillium subrubescens</name>
    <dbReference type="NCBI Taxonomy" id="1316194"/>
    <lineage>
        <taxon>Eukaryota</taxon>
        <taxon>Fungi</taxon>
        <taxon>Dikarya</taxon>
        <taxon>Ascomycota</taxon>
        <taxon>Pezizomycotina</taxon>
        <taxon>Eurotiomycetes</taxon>
        <taxon>Eurotiomycetidae</taxon>
        <taxon>Eurotiales</taxon>
        <taxon>Aspergillaceae</taxon>
        <taxon>Penicillium</taxon>
    </lineage>
</organism>
<reference evidence="1 2" key="1">
    <citation type="submission" date="2016-10" db="EMBL/GenBank/DDBJ databases">
        <title>Genome sequence of the ascomycete fungus Penicillium subrubescens.</title>
        <authorList>
            <person name="De Vries R.P."/>
            <person name="Peng M."/>
            <person name="Dilokpimol A."/>
            <person name="Hilden K."/>
            <person name="Makela M.R."/>
            <person name="Grigoriev I."/>
            <person name="Riley R."/>
            <person name="Granchi Z."/>
        </authorList>
    </citation>
    <scope>NUCLEOTIDE SEQUENCE [LARGE SCALE GENOMIC DNA]</scope>
    <source>
        <strain evidence="1 2">CBS 132785</strain>
    </source>
</reference>
<protein>
    <submittedName>
        <fullName evidence="1">Uncharacterized protein</fullName>
    </submittedName>
</protein>
<comment type="caution">
    <text evidence="1">The sequence shown here is derived from an EMBL/GenBank/DDBJ whole genome shotgun (WGS) entry which is preliminary data.</text>
</comment>
<keyword evidence="2" id="KW-1185">Reference proteome</keyword>
<gene>
    <name evidence="1" type="ORF">PENSUB_8336</name>
</gene>
<proteinExistence type="predicted"/>